<keyword evidence="13" id="KW-0186">Copper</keyword>
<evidence type="ECO:0000256" key="12">
    <source>
        <dbReference type="ARBA" id="ARBA00023004"/>
    </source>
</evidence>
<dbReference type="SUPFAM" id="SSF81464">
    <property type="entry name" value="Cytochrome c oxidase subunit II-like, transmembrane region"/>
    <property type="match status" value="1"/>
</dbReference>
<feature type="transmembrane region" description="Helical" evidence="19">
    <location>
        <begin position="69"/>
        <end position="90"/>
    </location>
</feature>
<dbReference type="InterPro" id="IPR036909">
    <property type="entry name" value="Cyt_c-like_dom_sf"/>
</dbReference>
<dbReference type="InterPro" id="IPR014222">
    <property type="entry name" value="Cyt_c_oxidase_su2"/>
</dbReference>
<dbReference type="STRING" id="1238182.C882_0359"/>
<evidence type="ECO:0000259" key="20">
    <source>
        <dbReference type="PROSITE" id="PS50857"/>
    </source>
</evidence>
<evidence type="ECO:0000256" key="11">
    <source>
        <dbReference type="ARBA" id="ARBA00022989"/>
    </source>
</evidence>
<protein>
    <recommendedName>
        <fullName evidence="3">cytochrome-c oxidase</fullName>
        <ecNumber evidence="3">7.1.1.9</ecNumber>
    </recommendedName>
    <alternativeName>
        <fullName evidence="16">Cytochrome aa3 subunit 2</fullName>
    </alternativeName>
</protein>
<dbReference type="NCBIfam" id="TIGR02866">
    <property type="entry name" value="CoxB"/>
    <property type="match status" value="1"/>
</dbReference>
<keyword evidence="7 19" id="KW-0812">Transmembrane</keyword>
<dbReference type="InterPro" id="IPR008972">
    <property type="entry name" value="Cupredoxin"/>
</dbReference>
<keyword evidence="4" id="KW-0813">Transport</keyword>
<dbReference type="Pfam" id="PF00034">
    <property type="entry name" value="Cytochrom_C"/>
    <property type="match status" value="1"/>
</dbReference>
<dbReference type="InterPro" id="IPR036257">
    <property type="entry name" value="Cyt_c_oxidase_su2_TM_sf"/>
</dbReference>
<dbReference type="PROSITE" id="PS51007">
    <property type="entry name" value="CYTC"/>
    <property type="match status" value="1"/>
</dbReference>
<keyword evidence="11 19" id="KW-1133">Transmembrane helix</keyword>
<dbReference type="PANTHER" id="PTHR22888:SF9">
    <property type="entry name" value="CYTOCHROME C OXIDASE SUBUNIT 2"/>
    <property type="match status" value="1"/>
</dbReference>
<evidence type="ECO:0000256" key="1">
    <source>
        <dbReference type="ARBA" id="ARBA00004141"/>
    </source>
</evidence>
<accession>K9GWA6</accession>
<dbReference type="Gene3D" id="2.60.40.420">
    <property type="entry name" value="Cupredoxins - blue copper proteins"/>
    <property type="match status" value="1"/>
</dbReference>
<dbReference type="InterPro" id="IPR045187">
    <property type="entry name" value="CcO_II"/>
</dbReference>
<dbReference type="GO" id="GO:0020037">
    <property type="term" value="F:heme binding"/>
    <property type="evidence" value="ECO:0007669"/>
    <property type="project" value="InterPro"/>
</dbReference>
<dbReference type="SUPFAM" id="SSF49503">
    <property type="entry name" value="Cupredoxins"/>
    <property type="match status" value="1"/>
</dbReference>
<evidence type="ECO:0000313" key="23">
    <source>
        <dbReference type="Proteomes" id="UP000009881"/>
    </source>
</evidence>
<dbReference type="InterPro" id="IPR001505">
    <property type="entry name" value="Copper_CuA"/>
</dbReference>
<dbReference type="Proteomes" id="UP000009881">
    <property type="component" value="Unassembled WGS sequence"/>
</dbReference>
<dbReference type="InterPro" id="IPR009056">
    <property type="entry name" value="Cyt_c-like_dom"/>
</dbReference>
<evidence type="ECO:0000256" key="7">
    <source>
        <dbReference type="ARBA" id="ARBA00022692"/>
    </source>
</evidence>
<evidence type="ECO:0000256" key="8">
    <source>
        <dbReference type="ARBA" id="ARBA00022723"/>
    </source>
</evidence>
<keyword evidence="9" id="KW-1278">Translocase</keyword>
<evidence type="ECO:0000256" key="18">
    <source>
        <dbReference type="PROSITE-ProRule" id="PRU00433"/>
    </source>
</evidence>
<evidence type="ECO:0000313" key="22">
    <source>
        <dbReference type="EMBL" id="EKV29537.1"/>
    </source>
</evidence>
<feature type="transmembrane region" description="Helical" evidence="19">
    <location>
        <begin position="26"/>
        <end position="48"/>
    </location>
</feature>
<evidence type="ECO:0000256" key="5">
    <source>
        <dbReference type="ARBA" id="ARBA00022617"/>
    </source>
</evidence>
<name>K9GWA6_9PROT</name>
<dbReference type="GO" id="GO:0004129">
    <property type="term" value="F:cytochrome-c oxidase activity"/>
    <property type="evidence" value="ECO:0007669"/>
    <property type="project" value="UniProtKB-EC"/>
</dbReference>
<comment type="subcellular location">
    <subcellularLocation>
        <location evidence="1">Membrane</location>
        <topology evidence="1">Multi-pass membrane protein</topology>
    </subcellularLocation>
</comment>
<evidence type="ECO:0000256" key="13">
    <source>
        <dbReference type="ARBA" id="ARBA00023008"/>
    </source>
</evidence>
<gene>
    <name evidence="22" type="ORF">C882_0359</name>
</gene>
<evidence type="ECO:0000256" key="9">
    <source>
        <dbReference type="ARBA" id="ARBA00022967"/>
    </source>
</evidence>
<keyword evidence="8 18" id="KW-0479">Metal-binding</keyword>
<evidence type="ECO:0000256" key="2">
    <source>
        <dbReference type="ARBA" id="ARBA00007866"/>
    </source>
</evidence>
<keyword evidence="14 19" id="KW-0472">Membrane</keyword>
<evidence type="ECO:0000256" key="14">
    <source>
        <dbReference type="ARBA" id="ARBA00023136"/>
    </source>
</evidence>
<dbReference type="eggNOG" id="COG2010">
    <property type="taxonomic scope" value="Bacteria"/>
</dbReference>
<keyword evidence="12 18" id="KW-0408">Iron</keyword>
<keyword evidence="6" id="KW-0679">Respiratory chain</keyword>
<evidence type="ECO:0000256" key="6">
    <source>
        <dbReference type="ARBA" id="ARBA00022660"/>
    </source>
</evidence>
<sequence>MRFDWIDTLPFWPDQISDHAATVDTIMVAFSFVMVLFVAPIFVLMAFFAFKYRRGSKADRMGRPRSLPWLEATWALVPLVVMMVFFYQAARAYFDMHDEMENALRIEVIGKQWMWKTQHPNGKRQINQLNVPVGVPVVLNMISQDVIHSMYLPALRIKQDVLPHRYTKLRFVATETGTFHLTCAEYCGTLHSRMGGSLVVMEREAYDAWVEEAPDAVAPVERGRRLFTEAGCRGCHAEDAPVEAPLLDGLYGSAVPLAGGGSVEADDNYLRTAILRPNAHVVAGFDPIMPSFRQQLDEAQILDLIAYIQALPTGGREQGEGR</sequence>
<dbReference type="GO" id="GO:0005507">
    <property type="term" value="F:copper ion binding"/>
    <property type="evidence" value="ECO:0007669"/>
    <property type="project" value="InterPro"/>
</dbReference>
<dbReference type="PROSITE" id="PS50857">
    <property type="entry name" value="COX2_CUA"/>
    <property type="match status" value="1"/>
</dbReference>
<dbReference type="EMBL" id="ANHY01000012">
    <property type="protein sequence ID" value="EKV29537.1"/>
    <property type="molecule type" value="Genomic_DNA"/>
</dbReference>
<dbReference type="PANTHER" id="PTHR22888">
    <property type="entry name" value="CYTOCHROME C OXIDASE, SUBUNIT II"/>
    <property type="match status" value="1"/>
</dbReference>
<evidence type="ECO:0000256" key="17">
    <source>
        <dbReference type="ARBA" id="ARBA00047816"/>
    </source>
</evidence>
<dbReference type="RefSeq" id="WP_009541018.1">
    <property type="nucleotide sequence ID" value="NZ_ANHY01000012.1"/>
</dbReference>
<dbReference type="SUPFAM" id="SSF46626">
    <property type="entry name" value="Cytochrome c"/>
    <property type="match status" value="1"/>
</dbReference>
<dbReference type="Gene3D" id="1.10.287.90">
    <property type="match status" value="1"/>
</dbReference>
<keyword evidence="23" id="KW-1185">Reference proteome</keyword>
<dbReference type="CDD" id="cd13915">
    <property type="entry name" value="CuRO_HCO_II_like_2"/>
    <property type="match status" value="1"/>
</dbReference>
<organism evidence="22 23">
    <name type="scientific">Caenispirillum salinarum AK4</name>
    <dbReference type="NCBI Taxonomy" id="1238182"/>
    <lineage>
        <taxon>Bacteria</taxon>
        <taxon>Pseudomonadati</taxon>
        <taxon>Pseudomonadota</taxon>
        <taxon>Alphaproteobacteria</taxon>
        <taxon>Rhodospirillales</taxon>
        <taxon>Novispirillaceae</taxon>
        <taxon>Caenispirillum</taxon>
    </lineage>
</organism>
<proteinExistence type="inferred from homology"/>
<dbReference type="GO" id="GO:0016020">
    <property type="term" value="C:membrane"/>
    <property type="evidence" value="ECO:0007669"/>
    <property type="project" value="UniProtKB-SubCell"/>
</dbReference>
<dbReference type="EC" id="7.1.1.9" evidence="3"/>
<comment type="caution">
    <text evidence="22">The sequence shown here is derived from an EMBL/GenBank/DDBJ whole genome shotgun (WGS) entry which is preliminary data.</text>
</comment>
<comment type="similarity">
    <text evidence="2">Belongs to the cytochrome c oxidase subunit 2 family.</text>
</comment>
<keyword evidence="10" id="KW-0249">Electron transport</keyword>
<reference evidence="22 23" key="1">
    <citation type="journal article" date="2013" name="Genome Announc.">
        <title>Draft Genome Sequence of an Alphaproteobacterium, Caenispirillum salinarum AK4(T), Isolated from a Solar Saltern.</title>
        <authorList>
            <person name="Khatri I."/>
            <person name="Singh A."/>
            <person name="Korpole S."/>
            <person name="Pinnaka A.K."/>
            <person name="Subramanian S."/>
        </authorList>
    </citation>
    <scope>NUCLEOTIDE SEQUENCE [LARGE SCALE GENOMIC DNA]</scope>
    <source>
        <strain evidence="22 23">AK4</strain>
    </source>
</reference>
<evidence type="ECO:0000256" key="19">
    <source>
        <dbReference type="SAM" id="Phobius"/>
    </source>
</evidence>
<dbReference type="GO" id="GO:0042773">
    <property type="term" value="P:ATP synthesis coupled electron transport"/>
    <property type="evidence" value="ECO:0007669"/>
    <property type="project" value="TreeGrafter"/>
</dbReference>
<dbReference type="Pfam" id="PF00116">
    <property type="entry name" value="COX2"/>
    <property type="match status" value="1"/>
</dbReference>
<feature type="domain" description="Cytochrome c" evidence="21">
    <location>
        <begin position="218"/>
        <end position="312"/>
    </location>
</feature>
<feature type="domain" description="Cytochrome oxidase subunit II copper A binding" evidence="20">
    <location>
        <begin position="101"/>
        <end position="212"/>
    </location>
</feature>
<comment type="function">
    <text evidence="15">Subunits I and II form the functional core of the enzyme complex. Electrons originating in cytochrome c are transferred via heme a and Cu(A) to the binuclear center formed by heme a3 and Cu(B).</text>
</comment>
<dbReference type="PATRIC" id="fig|1238182.3.peg.2574"/>
<evidence type="ECO:0000256" key="3">
    <source>
        <dbReference type="ARBA" id="ARBA00012949"/>
    </source>
</evidence>
<comment type="catalytic activity">
    <reaction evidence="17">
        <text>4 Fe(II)-[cytochrome c] + O2 + 8 H(+)(in) = 4 Fe(III)-[cytochrome c] + 2 H2O + 4 H(+)(out)</text>
        <dbReference type="Rhea" id="RHEA:11436"/>
        <dbReference type="Rhea" id="RHEA-COMP:10350"/>
        <dbReference type="Rhea" id="RHEA-COMP:14399"/>
        <dbReference type="ChEBI" id="CHEBI:15377"/>
        <dbReference type="ChEBI" id="CHEBI:15378"/>
        <dbReference type="ChEBI" id="CHEBI:15379"/>
        <dbReference type="ChEBI" id="CHEBI:29033"/>
        <dbReference type="ChEBI" id="CHEBI:29034"/>
        <dbReference type="EC" id="7.1.1.9"/>
    </reaction>
</comment>
<evidence type="ECO:0000259" key="21">
    <source>
        <dbReference type="PROSITE" id="PS51007"/>
    </source>
</evidence>
<evidence type="ECO:0000256" key="15">
    <source>
        <dbReference type="ARBA" id="ARBA00024688"/>
    </source>
</evidence>
<evidence type="ECO:0000256" key="10">
    <source>
        <dbReference type="ARBA" id="ARBA00022982"/>
    </source>
</evidence>
<keyword evidence="5 18" id="KW-0349">Heme</keyword>
<evidence type="ECO:0000256" key="4">
    <source>
        <dbReference type="ARBA" id="ARBA00022448"/>
    </source>
</evidence>
<evidence type="ECO:0000256" key="16">
    <source>
        <dbReference type="ARBA" id="ARBA00031399"/>
    </source>
</evidence>
<dbReference type="InterPro" id="IPR002429">
    <property type="entry name" value="CcO_II-like_C"/>
</dbReference>
<dbReference type="PROSITE" id="PS00078">
    <property type="entry name" value="COX2"/>
    <property type="match status" value="1"/>
</dbReference>
<dbReference type="eggNOG" id="COG1622">
    <property type="taxonomic scope" value="Bacteria"/>
</dbReference>
<dbReference type="GO" id="GO:0016491">
    <property type="term" value="F:oxidoreductase activity"/>
    <property type="evidence" value="ECO:0007669"/>
    <property type="project" value="InterPro"/>
</dbReference>
<dbReference type="AlphaFoldDB" id="K9GWA6"/>